<dbReference type="EMBL" id="MU154594">
    <property type="protein sequence ID" value="KAF9492871.1"/>
    <property type="molecule type" value="Genomic_DNA"/>
</dbReference>
<protein>
    <submittedName>
        <fullName evidence="1">Uncharacterized protein</fullName>
    </submittedName>
</protein>
<name>A0A9P5ZW51_PLEER</name>
<dbReference type="AlphaFoldDB" id="A0A9P5ZW51"/>
<reference evidence="1" key="1">
    <citation type="submission" date="2020-11" db="EMBL/GenBank/DDBJ databases">
        <authorList>
            <consortium name="DOE Joint Genome Institute"/>
            <person name="Ahrendt S."/>
            <person name="Riley R."/>
            <person name="Andreopoulos W."/>
            <person name="Labutti K."/>
            <person name="Pangilinan J."/>
            <person name="Ruiz-Duenas F.J."/>
            <person name="Barrasa J.M."/>
            <person name="Sanchez-Garcia M."/>
            <person name="Camarero S."/>
            <person name="Miyauchi S."/>
            <person name="Serrano A."/>
            <person name="Linde D."/>
            <person name="Babiker R."/>
            <person name="Drula E."/>
            <person name="Ayuso-Fernandez I."/>
            <person name="Pacheco R."/>
            <person name="Padilla G."/>
            <person name="Ferreira P."/>
            <person name="Barriuso J."/>
            <person name="Kellner H."/>
            <person name="Castanera R."/>
            <person name="Alfaro M."/>
            <person name="Ramirez L."/>
            <person name="Pisabarro A.G."/>
            <person name="Kuo A."/>
            <person name="Tritt A."/>
            <person name="Lipzen A."/>
            <person name="He G."/>
            <person name="Yan M."/>
            <person name="Ng V."/>
            <person name="Cullen D."/>
            <person name="Martin F."/>
            <person name="Rosso M.-N."/>
            <person name="Henrissat B."/>
            <person name="Hibbett D."/>
            <person name="Martinez A.T."/>
            <person name="Grigoriev I.V."/>
        </authorList>
    </citation>
    <scope>NUCLEOTIDE SEQUENCE</scope>
    <source>
        <strain evidence="1">ATCC 90797</strain>
    </source>
</reference>
<evidence type="ECO:0000313" key="2">
    <source>
        <dbReference type="Proteomes" id="UP000807025"/>
    </source>
</evidence>
<gene>
    <name evidence="1" type="ORF">BDN71DRAFT_1432914</name>
</gene>
<comment type="caution">
    <text evidence="1">The sequence shown here is derived from an EMBL/GenBank/DDBJ whole genome shotgun (WGS) entry which is preliminary data.</text>
</comment>
<accession>A0A9P5ZW51</accession>
<keyword evidence="2" id="KW-1185">Reference proteome</keyword>
<organism evidence="1 2">
    <name type="scientific">Pleurotus eryngii</name>
    <name type="common">Boletus of the steppes</name>
    <dbReference type="NCBI Taxonomy" id="5323"/>
    <lineage>
        <taxon>Eukaryota</taxon>
        <taxon>Fungi</taxon>
        <taxon>Dikarya</taxon>
        <taxon>Basidiomycota</taxon>
        <taxon>Agaricomycotina</taxon>
        <taxon>Agaricomycetes</taxon>
        <taxon>Agaricomycetidae</taxon>
        <taxon>Agaricales</taxon>
        <taxon>Pleurotineae</taxon>
        <taxon>Pleurotaceae</taxon>
        <taxon>Pleurotus</taxon>
    </lineage>
</organism>
<sequence length="122" mass="13406">MPPTATIPIKDMPVTPPRVMLHSQSNSIMSSVLPRAEVLNSTNMVLKALSKNPALTKELQNKFKAHVAPIFIMIYNYLSSVQGGNCLSFEDMIVSYMLIVQNSLSIPQLPHILNVLLTLASS</sequence>
<dbReference type="Proteomes" id="UP000807025">
    <property type="component" value="Unassembled WGS sequence"/>
</dbReference>
<evidence type="ECO:0000313" key="1">
    <source>
        <dbReference type="EMBL" id="KAF9492871.1"/>
    </source>
</evidence>
<proteinExistence type="predicted"/>